<comment type="subcellular location">
    <subcellularLocation>
        <location evidence="1">Cell outer membrane</location>
    </subcellularLocation>
</comment>
<dbReference type="EMBL" id="FOPP01000003">
    <property type="protein sequence ID" value="SFG91950.1"/>
    <property type="molecule type" value="Genomic_DNA"/>
</dbReference>
<name>A0A1I2VS21_9SPHI</name>
<keyword evidence="3" id="KW-0732">Signal</keyword>
<dbReference type="STRING" id="414048.SAMN04489864_103222"/>
<dbReference type="Pfam" id="PF14322">
    <property type="entry name" value="SusD-like_3"/>
    <property type="match status" value="1"/>
</dbReference>
<gene>
    <name evidence="8" type="ORF">SAMN04489864_103222</name>
</gene>
<evidence type="ECO:0000259" key="7">
    <source>
        <dbReference type="Pfam" id="PF14322"/>
    </source>
</evidence>
<protein>
    <submittedName>
        <fullName evidence="8">Starch-binding associating with outer membrane</fullName>
    </submittedName>
</protein>
<accession>A0A1I2VS21</accession>
<feature type="domain" description="SusD-like N-terminal" evidence="7">
    <location>
        <begin position="110"/>
        <end position="239"/>
    </location>
</feature>
<organism evidence="8 9">
    <name type="scientific">Pedobacter insulae</name>
    <dbReference type="NCBI Taxonomy" id="414048"/>
    <lineage>
        <taxon>Bacteria</taxon>
        <taxon>Pseudomonadati</taxon>
        <taxon>Bacteroidota</taxon>
        <taxon>Sphingobacteriia</taxon>
        <taxon>Sphingobacteriales</taxon>
        <taxon>Sphingobacteriaceae</taxon>
        <taxon>Pedobacter</taxon>
    </lineage>
</organism>
<keyword evidence="4" id="KW-0472">Membrane</keyword>
<evidence type="ECO:0000256" key="1">
    <source>
        <dbReference type="ARBA" id="ARBA00004442"/>
    </source>
</evidence>
<keyword evidence="5" id="KW-0998">Cell outer membrane</keyword>
<evidence type="ECO:0000256" key="2">
    <source>
        <dbReference type="ARBA" id="ARBA00006275"/>
    </source>
</evidence>
<dbReference type="InterPro" id="IPR033985">
    <property type="entry name" value="SusD-like_N"/>
</dbReference>
<evidence type="ECO:0000313" key="9">
    <source>
        <dbReference type="Proteomes" id="UP000199666"/>
    </source>
</evidence>
<evidence type="ECO:0000259" key="6">
    <source>
        <dbReference type="Pfam" id="PF07980"/>
    </source>
</evidence>
<dbReference type="Gene3D" id="1.25.40.390">
    <property type="match status" value="1"/>
</dbReference>
<dbReference type="InterPro" id="IPR011990">
    <property type="entry name" value="TPR-like_helical_dom_sf"/>
</dbReference>
<dbReference type="AlphaFoldDB" id="A0A1I2VS21"/>
<evidence type="ECO:0000256" key="4">
    <source>
        <dbReference type="ARBA" id="ARBA00023136"/>
    </source>
</evidence>
<evidence type="ECO:0000256" key="5">
    <source>
        <dbReference type="ARBA" id="ARBA00023237"/>
    </source>
</evidence>
<reference evidence="8 9" key="1">
    <citation type="submission" date="2016-10" db="EMBL/GenBank/DDBJ databases">
        <authorList>
            <person name="de Groot N.N."/>
        </authorList>
    </citation>
    <scope>NUCLEOTIDE SEQUENCE [LARGE SCALE GENOMIC DNA]</scope>
    <source>
        <strain evidence="8 9">DSM 18684</strain>
    </source>
</reference>
<sequence>MITLSNLKQKLYSMKNITLFLFSFLLILSGCKKMIEDAPLENANIDLVFDSQDSIGKYAQEFLNNTYASLPGGFNRVGGNLLESGSDDALPSSTADVVQFFSNGAFNQVNLPDNTWDANYAGIRKVNVFLQNIDRVPFKEKGLKNRLKAEARGLRAVFYFELIKRWGGVPIIGDEVFTLADNIQFPRNTYQECVNYISSEIEAVMPFLLTPNAASGYTGVFFGRFTKGAAMALKARMLLYAASPLNNTNNDLTKWALAAKSAKDVMDSVAAGKFVYGLSTSTTTAHYSATTLAGLAPSAKMTSYVAGVNKFLNVFSTRYNSEIILPYLRATSTDVESNNEPIGYTRAGDGKTNPTQELVNEFETLDGKMIEDNSSGWSINTPYYNRDPRLAGTVSFNGLFWLTRNVQTYDGGKDRPKGFGNTTSGETRTGYYLRKFMTGTTSETAYTATNHNFPIFRYAEILLNYAEAQNEAVGPDGSVYSAINAIRTRSNMPVLPVGLNQTEMRYRIRHERRVEMAFEEQRFFDIRRWKIAENVLNGVLHGIQGTLNGATVNYNIVEVANAKFDASKMYLYPIPFKETASNSKMVQNPNW</sequence>
<keyword evidence="9" id="KW-1185">Reference proteome</keyword>
<dbReference type="InterPro" id="IPR012944">
    <property type="entry name" value="SusD_RagB_dom"/>
</dbReference>
<feature type="domain" description="RagB/SusD" evidence="6">
    <location>
        <begin position="343"/>
        <end position="591"/>
    </location>
</feature>
<dbReference type="CDD" id="cd08977">
    <property type="entry name" value="SusD"/>
    <property type="match status" value="1"/>
</dbReference>
<dbReference type="Pfam" id="PF07980">
    <property type="entry name" value="SusD_RagB"/>
    <property type="match status" value="1"/>
</dbReference>
<dbReference type="SUPFAM" id="SSF48452">
    <property type="entry name" value="TPR-like"/>
    <property type="match status" value="1"/>
</dbReference>
<proteinExistence type="inferred from homology"/>
<evidence type="ECO:0000313" key="8">
    <source>
        <dbReference type="EMBL" id="SFG91950.1"/>
    </source>
</evidence>
<dbReference type="GO" id="GO:0009279">
    <property type="term" value="C:cell outer membrane"/>
    <property type="evidence" value="ECO:0007669"/>
    <property type="project" value="UniProtKB-SubCell"/>
</dbReference>
<evidence type="ECO:0000256" key="3">
    <source>
        <dbReference type="ARBA" id="ARBA00022729"/>
    </source>
</evidence>
<comment type="similarity">
    <text evidence="2">Belongs to the SusD family.</text>
</comment>
<dbReference type="Proteomes" id="UP000199666">
    <property type="component" value="Unassembled WGS sequence"/>
</dbReference>